<dbReference type="InterPro" id="IPR044922">
    <property type="entry name" value="DUF2063_N_sf"/>
</dbReference>
<dbReference type="OrthoDB" id="4146344at2"/>
<dbReference type="Pfam" id="PF09836">
    <property type="entry name" value="DUF2063"/>
    <property type="match status" value="1"/>
</dbReference>
<dbReference type="Proteomes" id="UP000013526">
    <property type="component" value="Unassembled WGS sequence"/>
</dbReference>
<feature type="domain" description="Putative DNA-binding" evidence="1">
    <location>
        <begin position="17"/>
        <end position="107"/>
    </location>
</feature>
<reference evidence="2 3" key="1">
    <citation type="journal article" date="2013" name="Genome Announc.">
        <title>Draft Genome Sequence of Aeromonas molluscorum Strain 848TT, Isolated from Bivalve Molluscs.</title>
        <authorList>
            <person name="Spataro N."/>
            <person name="Farfan M."/>
            <person name="Albarral V."/>
            <person name="Sanglas A."/>
            <person name="Loren J.G."/>
            <person name="Fuste M.C."/>
            <person name="Bosch E."/>
        </authorList>
    </citation>
    <scope>NUCLEOTIDE SEQUENCE [LARGE SCALE GENOMIC DNA]</scope>
    <source>
        <strain evidence="2 3">848</strain>
    </source>
</reference>
<protein>
    <recommendedName>
        <fullName evidence="1">Putative DNA-binding domain-containing protein</fullName>
    </recommendedName>
</protein>
<proteinExistence type="predicted"/>
<evidence type="ECO:0000313" key="2">
    <source>
        <dbReference type="EMBL" id="EOD54769.1"/>
    </source>
</evidence>
<evidence type="ECO:0000313" key="3">
    <source>
        <dbReference type="Proteomes" id="UP000013526"/>
    </source>
</evidence>
<keyword evidence="3" id="KW-1185">Reference proteome</keyword>
<sequence>MSEQVDYPSDSGSVGALQREFAASLLGEPNEVAAHIQQGRFPPEALLQVYRNNFILSLTDVLSISYAATQVMVGEVFFAAAARGFILANPPGEGCVTGYGAGFADWLGALPTTAHLPWLAELARFEWQLERASLLPFEDRQWPAQALAALAPDEWDRVRLLVASNLVLLSVSADVVGLWRMALADAETPAQPLQPGWLALQKQPDFSVIPLALDEAQYQLLQACRQGIPLAELDGELPPGALLPQLVTQGLLVSFSLGAESGPGAQ</sequence>
<organism evidence="2 3">
    <name type="scientific">Aeromonas molluscorum 848</name>
    <dbReference type="NCBI Taxonomy" id="1268236"/>
    <lineage>
        <taxon>Bacteria</taxon>
        <taxon>Pseudomonadati</taxon>
        <taxon>Pseudomonadota</taxon>
        <taxon>Gammaproteobacteria</taxon>
        <taxon>Aeromonadales</taxon>
        <taxon>Aeromonadaceae</taxon>
        <taxon>Aeromonas</taxon>
    </lineage>
</organism>
<dbReference type="EMBL" id="AQGQ01000083">
    <property type="protein sequence ID" value="EOD54769.1"/>
    <property type="molecule type" value="Genomic_DNA"/>
</dbReference>
<dbReference type="PATRIC" id="fig|1268236.3.peg.2480"/>
<gene>
    <name evidence="2" type="ORF">G113_12599</name>
</gene>
<evidence type="ECO:0000259" key="1">
    <source>
        <dbReference type="Pfam" id="PF09836"/>
    </source>
</evidence>
<accession>R1H8J1</accession>
<dbReference type="AlphaFoldDB" id="R1H8J1"/>
<dbReference type="Gene3D" id="1.10.150.690">
    <property type="entry name" value="DUF2063"/>
    <property type="match status" value="1"/>
</dbReference>
<name>R1H8J1_9GAMM</name>
<comment type="caution">
    <text evidence="2">The sequence shown here is derived from an EMBL/GenBank/DDBJ whole genome shotgun (WGS) entry which is preliminary data.</text>
</comment>
<dbReference type="RefSeq" id="WP_005902500.1">
    <property type="nucleotide sequence ID" value="NZ_AQGQ01000083.1"/>
</dbReference>
<dbReference type="InterPro" id="IPR018640">
    <property type="entry name" value="DUF2063"/>
</dbReference>